<dbReference type="EMBL" id="BMKX01000002">
    <property type="protein sequence ID" value="GGJ55807.1"/>
    <property type="molecule type" value="Genomic_DNA"/>
</dbReference>
<sequence>MIALDVYGDTSTPSPEQETAYEQMNDLSLEWANECRYNPDLVVTDSTCAAVARDLTSVVQVIDPSQVPVFRQ</sequence>
<evidence type="ECO:0000313" key="1">
    <source>
        <dbReference type="EMBL" id="GGJ55807.1"/>
    </source>
</evidence>
<keyword evidence="2" id="KW-1185">Reference proteome</keyword>
<proteinExistence type="predicted"/>
<protein>
    <submittedName>
        <fullName evidence="1">Uncharacterized protein</fullName>
    </submittedName>
</protein>
<gene>
    <name evidence="1" type="ORF">GCM10007173_13300</name>
</gene>
<name>A0ABQ2DFW8_9MICC</name>
<comment type="caution">
    <text evidence="1">The sequence shown here is derived from an EMBL/GenBank/DDBJ whole genome shotgun (WGS) entry which is preliminary data.</text>
</comment>
<reference evidence="2" key="1">
    <citation type="journal article" date="2019" name="Int. J. Syst. Evol. Microbiol.">
        <title>The Global Catalogue of Microorganisms (GCM) 10K type strain sequencing project: providing services to taxonomists for standard genome sequencing and annotation.</title>
        <authorList>
            <consortium name="The Broad Institute Genomics Platform"/>
            <consortium name="The Broad Institute Genome Sequencing Center for Infectious Disease"/>
            <person name="Wu L."/>
            <person name="Ma J."/>
        </authorList>
    </citation>
    <scope>NUCLEOTIDE SEQUENCE [LARGE SCALE GENOMIC DNA]</scope>
    <source>
        <strain evidence="2">CGMCC 1.3685</strain>
    </source>
</reference>
<dbReference type="Proteomes" id="UP000606115">
    <property type="component" value="Unassembled WGS sequence"/>
</dbReference>
<accession>A0ABQ2DFW8</accession>
<evidence type="ECO:0000313" key="2">
    <source>
        <dbReference type="Proteomes" id="UP000606115"/>
    </source>
</evidence>
<organism evidence="1 2">
    <name type="scientific">Glutamicibacter ardleyensis</name>
    <dbReference type="NCBI Taxonomy" id="225894"/>
    <lineage>
        <taxon>Bacteria</taxon>
        <taxon>Bacillati</taxon>
        <taxon>Actinomycetota</taxon>
        <taxon>Actinomycetes</taxon>
        <taxon>Micrococcales</taxon>
        <taxon>Micrococcaceae</taxon>
        <taxon>Glutamicibacter</taxon>
    </lineage>
</organism>